<dbReference type="EMBL" id="MFIQ01000029">
    <property type="protein sequence ID" value="OGF93108.1"/>
    <property type="molecule type" value="Genomic_DNA"/>
</dbReference>
<organism evidence="1 2">
    <name type="scientific">Candidatus Giovannonibacteria bacterium RIFCSPLOWO2_12_FULL_44_15</name>
    <dbReference type="NCBI Taxonomy" id="1798364"/>
    <lineage>
        <taxon>Bacteria</taxon>
        <taxon>Candidatus Giovannoniibacteriota</taxon>
    </lineage>
</organism>
<gene>
    <name evidence="1" type="ORF">A3G54_02495</name>
</gene>
<dbReference type="STRING" id="1798364.A3G54_02495"/>
<sequence length="66" mass="7689">MSTQIFITIPKRITGNEELVILPRKVLDGLISRQVAEKDVLRWSREARKMKKEGKLSALRSLRDLR</sequence>
<protein>
    <submittedName>
        <fullName evidence="1">Uncharacterized protein</fullName>
    </submittedName>
</protein>
<reference evidence="1 2" key="1">
    <citation type="journal article" date="2016" name="Nat. Commun.">
        <title>Thousands of microbial genomes shed light on interconnected biogeochemical processes in an aquifer system.</title>
        <authorList>
            <person name="Anantharaman K."/>
            <person name="Brown C.T."/>
            <person name="Hug L.A."/>
            <person name="Sharon I."/>
            <person name="Castelle C.J."/>
            <person name="Probst A.J."/>
            <person name="Thomas B.C."/>
            <person name="Singh A."/>
            <person name="Wilkins M.J."/>
            <person name="Karaoz U."/>
            <person name="Brodie E.L."/>
            <person name="Williams K.H."/>
            <person name="Hubbard S.S."/>
            <person name="Banfield J.F."/>
        </authorList>
    </citation>
    <scope>NUCLEOTIDE SEQUENCE [LARGE SCALE GENOMIC DNA]</scope>
</reference>
<proteinExistence type="predicted"/>
<name>A0A1F5XYZ1_9BACT</name>
<accession>A0A1F5XYZ1</accession>
<dbReference type="Proteomes" id="UP000178894">
    <property type="component" value="Unassembled WGS sequence"/>
</dbReference>
<evidence type="ECO:0000313" key="1">
    <source>
        <dbReference type="EMBL" id="OGF93108.1"/>
    </source>
</evidence>
<dbReference type="AlphaFoldDB" id="A0A1F5XYZ1"/>
<evidence type="ECO:0000313" key="2">
    <source>
        <dbReference type="Proteomes" id="UP000178894"/>
    </source>
</evidence>
<comment type="caution">
    <text evidence="1">The sequence shown here is derived from an EMBL/GenBank/DDBJ whole genome shotgun (WGS) entry which is preliminary data.</text>
</comment>